<evidence type="ECO:0000256" key="5">
    <source>
        <dbReference type="PROSITE-ProRule" id="PRU00277"/>
    </source>
</evidence>
<evidence type="ECO:0000256" key="2">
    <source>
        <dbReference type="ARBA" id="ARBA00006577"/>
    </source>
</evidence>
<comment type="catalytic activity">
    <reaction evidence="1 5 6">
        <text>[protein]-peptidylproline (omega=180) = [protein]-peptidylproline (omega=0)</text>
        <dbReference type="Rhea" id="RHEA:16237"/>
        <dbReference type="Rhea" id="RHEA-COMP:10747"/>
        <dbReference type="Rhea" id="RHEA-COMP:10748"/>
        <dbReference type="ChEBI" id="CHEBI:83833"/>
        <dbReference type="ChEBI" id="CHEBI:83834"/>
        <dbReference type="EC" id="5.2.1.8"/>
    </reaction>
</comment>
<dbReference type="Pfam" id="PF00254">
    <property type="entry name" value="FKBP_C"/>
    <property type="match status" value="1"/>
</dbReference>
<dbReference type="AlphaFoldDB" id="A0A074V5C6"/>
<evidence type="ECO:0000256" key="3">
    <source>
        <dbReference type="ARBA" id="ARBA00023110"/>
    </source>
</evidence>
<evidence type="ECO:0000256" key="4">
    <source>
        <dbReference type="ARBA" id="ARBA00023235"/>
    </source>
</evidence>
<dbReference type="InterPro" id="IPR000774">
    <property type="entry name" value="PPIase_FKBP_N"/>
</dbReference>
<gene>
    <name evidence="9" type="ORF">SASC598J21_015470</name>
</gene>
<proteinExistence type="inferred from homology"/>
<evidence type="ECO:0000256" key="6">
    <source>
        <dbReference type="RuleBase" id="RU003915"/>
    </source>
</evidence>
<dbReference type="Gene3D" id="3.10.50.40">
    <property type="match status" value="1"/>
</dbReference>
<reference evidence="9 10" key="1">
    <citation type="journal article" date="2014" name="PLoS Genet.">
        <title>Hidden diversity in honey bee gut symbionts detected by single-cell genomics.</title>
        <authorList>
            <person name="Engel P."/>
            <person name="Stepanauskas R."/>
            <person name="Moran N."/>
        </authorList>
    </citation>
    <scope>NUCLEOTIDE SEQUENCE [LARGE SCALE GENOMIC DNA]</scope>
    <source>
        <strain evidence="9 10">SCGC AB-598-J21</strain>
    </source>
</reference>
<dbReference type="InterPro" id="IPR046357">
    <property type="entry name" value="PPIase_dom_sf"/>
</dbReference>
<dbReference type="Proteomes" id="UP000027644">
    <property type="component" value="Unassembled WGS sequence"/>
</dbReference>
<dbReference type="GO" id="GO:0003755">
    <property type="term" value="F:peptidyl-prolyl cis-trans isomerase activity"/>
    <property type="evidence" value="ECO:0007669"/>
    <property type="project" value="UniProtKB-UniRule"/>
</dbReference>
<keyword evidence="4 5" id="KW-0413">Isomerase</keyword>
<feature type="region of interest" description="Disordered" evidence="7">
    <location>
        <begin position="45"/>
        <end position="64"/>
    </location>
</feature>
<dbReference type="InterPro" id="IPR001179">
    <property type="entry name" value="PPIase_FKBP_dom"/>
</dbReference>
<name>A0A074V5C6_9NEIS</name>
<comment type="caution">
    <text evidence="9">The sequence shown here is derived from an EMBL/GenBank/DDBJ whole genome shotgun (WGS) entry which is preliminary data.</text>
</comment>
<dbReference type="PROSITE" id="PS50059">
    <property type="entry name" value="FKBP_PPIASE"/>
    <property type="match status" value="1"/>
</dbReference>
<dbReference type="GO" id="GO:0006457">
    <property type="term" value="P:protein folding"/>
    <property type="evidence" value="ECO:0007669"/>
    <property type="project" value="InterPro"/>
</dbReference>
<keyword evidence="3 5" id="KW-0697">Rotamase</keyword>
<dbReference type="EMBL" id="AVQL01000447">
    <property type="protein sequence ID" value="KEQ00643.1"/>
    <property type="molecule type" value="Genomic_DNA"/>
</dbReference>
<evidence type="ECO:0000256" key="7">
    <source>
        <dbReference type="SAM" id="MobiDB-lite"/>
    </source>
</evidence>
<dbReference type="EC" id="5.2.1.8" evidence="6"/>
<comment type="similarity">
    <text evidence="2 6">Belongs to the FKBP-type PPIase family.</text>
</comment>
<evidence type="ECO:0000256" key="1">
    <source>
        <dbReference type="ARBA" id="ARBA00000971"/>
    </source>
</evidence>
<dbReference type="Pfam" id="PF01346">
    <property type="entry name" value="FKBP_N"/>
    <property type="match status" value="1"/>
</dbReference>
<organism evidence="9 10">
    <name type="scientific">Snodgrassella alvi SCGC AB-598-J21</name>
    <dbReference type="NCBI Taxonomy" id="1385367"/>
    <lineage>
        <taxon>Bacteria</taxon>
        <taxon>Pseudomonadati</taxon>
        <taxon>Pseudomonadota</taxon>
        <taxon>Betaproteobacteria</taxon>
        <taxon>Neisseriales</taxon>
        <taxon>Neisseriaceae</taxon>
        <taxon>Snodgrassella</taxon>
    </lineage>
</organism>
<sequence length="190" mass="20421">MTAIIVSPLNTKREIMKHLSLTTLGITTALVLSACNFADNGYKNNSSEPVAASTAPSATRNPQRAGEEFLAKNKNVSGVKTTTSGLQYKVNHEGSGKKPKATDMVTVQYEGRLIDGTIFDSTAQRNNEPVTFPLNGVIPGWTEGLQLMSEGSDYTFYIPARLAYGEHSPTSAIPANSVLIFDVKLIKVGK</sequence>
<accession>A0A074V5C6</accession>
<evidence type="ECO:0000313" key="9">
    <source>
        <dbReference type="EMBL" id="KEQ00643.1"/>
    </source>
</evidence>
<dbReference type="SUPFAM" id="SSF54534">
    <property type="entry name" value="FKBP-like"/>
    <property type="match status" value="1"/>
</dbReference>
<evidence type="ECO:0000259" key="8">
    <source>
        <dbReference type="PROSITE" id="PS50059"/>
    </source>
</evidence>
<dbReference type="PANTHER" id="PTHR43811">
    <property type="entry name" value="FKBP-TYPE PEPTIDYL-PROLYL CIS-TRANS ISOMERASE FKPA"/>
    <property type="match status" value="1"/>
</dbReference>
<protein>
    <recommendedName>
        <fullName evidence="6">Peptidyl-prolyl cis-trans isomerase</fullName>
        <ecNumber evidence="6">5.2.1.8</ecNumber>
    </recommendedName>
</protein>
<feature type="compositionally biased region" description="Polar residues" evidence="7">
    <location>
        <begin position="45"/>
        <end position="62"/>
    </location>
</feature>
<evidence type="ECO:0000313" key="10">
    <source>
        <dbReference type="Proteomes" id="UP000027644"/>
    </source>
</evidence>
<dbReference type="PANTHER" id="PTHR43811:SF57">
    <property type="entry name" value="FKBP-TYPE PEPTIDYL-PROLYL CIS-TRANS ISOMERASE FKPA-RELATED"/>
    <property type="match status" value="1"/>
</dbReference>
<feature type="domain" description="PPIase FKBP-type" evidence="8">
    <location>
        <begin position="102"/>
        <end position="189"/>
    </location>
</feature>